<reference evidence="7 8" key="1">
    <citation type="submission" date="2019-07" db="EMBL/GenBank/DDBJ databases">
        <title>New species of Amycolatopsis and Streptomyces.</title>
        <authorList>
            <person name="Duangmal K."/>
            <person name="Teo W.F.A."/>
            <person name="Lipun K."/>
        </authorList>
    </citation>
    <scope>NUCLEOTIDE SEQUENCE [LARGE SCALE GENOMIC DNA]</scope>
    <source>
        <strain evidence="7 8">JCM 30562</strain>
    </source>
</reference>
<keyword evidence="1" id="KW-0805">Transcription regulation</keyword>
<dbReference type="SUPFAM" id="SSF46689">
    <property type="entry name" value="Homeodomain-like"/>
    <property type="match status" value="1"/>
</dbReference>
<comment type="caution">
    <text evidence="7">The sequence shown here is derived from an EMBL/GenBank/DDBJ whole genome shotgun (WGS) entry which is preliminary data.</text>
</comment>
<keyword evidence="3" id="KW-0804">Transcription</keyword>
<keyword evidence="2 4" id="KW-0238">DNA-binding</keyword>
<dbReference type="GO" id="GO:0000976">
    <property type="term" value="F:transcription cis-regulatory region binding"/>
    <property type="evidence" value="ECO:0007669"/>
    <property type="project" value="TreeGrafter"/>
</dbReference>
<dbReference type="Proteomes" id="UP000318578">
    <property type="component" value="Unassembled WGS sequence"/>
</dbReference>
<dbReference type="PROSITE" id="PS50977">
    <property type="entry name" value="HTH_TETR_2"/>
    <property type="match status" value="1"/>
</dbReference>
<evidence type="ECO:0000259" key="6">
    <source>
        <dbReference type="PROSITE" id="PS50977"/>
    </source>
</evidence>
<dbReference type="PRINTS" id="PR00455">
    <property type="entry name" value="HTHTETR"/>
</dbReference>
<accession>A0A558ANT9</accession>
<dbReference type="InterPro" id="IPR023772">
    <property type="entry name" value="DNA-bd_HTH_TetR-type_CS"/>
</dbReference>
<keyword evidence="8" id="KW-1185">Reference proteome</keyword>
<dbReference type="EMBL" id="VJZA01000001">
    <property type="protein sequence ID" value="TVT25926.1"/>
    <property type="molecule type" value="Genomic_DNA"/>
</dbReference>
<dbReference type="GO" id="GO:0003700">
    <property type="term" value="F:DNA-binding transcription factor activity"/>
    <property type="evidence" value="ECO:0007669"/>
    <property type="project" value="TreeGrafter"/>
</dbReference>
<dbReference type="InterPro" id="IPR001647">
    <property type="entry name" value="HTH_TetR"/>
</dbReference>
<evidence type="ECO:0000313" key="8">
    <source>
        <dbReference type="Proteomes" id="UP000318578"/>
    </source>
</evidence>
<evidence type="ECO:0000256" key="2">
    <source>
        <dbReference type="ARBA" id="ARBA00023125"/>
    </source>
</evidence>
<dbReference type="InterPro" id="IPR036271">
    <property type="entry name" value="Tet_transcr_reg_TetR-rel_C_sf"/>
</dbReference>
<dbReference type="RefSeq" id="WP_144631795.1">
    <property type="nucleotide sequence ID" value="NZ_BNAX01000008.1"/>
</dbReference>
<evidence type="ECO:0000313" key="7">
    <source>
        <dbReference type="EMBL" id="TVT25926.1"/>
    </source>
</evidence>
<sequence>MSRTKSDVPPPADARESVARQKRGAGRPAQGDSDHTRNTILDAAIKEFSLRGFKGTTLREVSSAADLTAGTLHHYFPTKRSLYEAAFEYAVEEVYTGFNDILNRHGDLRTRLRGLLQAMIDPSVMSQSRVSMILRGWVDQRDTDVPLHIPPVVDRTLRRIGDDAVLQGEIDEGDVHALLAMFRSMAWGLVVVSLNQETQARNAIEGLMRALMGTLLTRN</sequence>
<dbReference type="Gene3D" id="1.10.357.10">
    <property type="entry name" value="Tetracycline Repressor, domain 2"/>
    <property type="match status" value="1"/>
</dbReference>
<dbReference type="OrthoDB" id="1669699at2"/>
<dbReference type="PANTHER" id="PTHR30055">
    <property type="entry name" value="HTH-TYPE TRANSCRIPTIONAL REGULATOR RUTR"/>
    <property type="match status" value="1"/>
</dbReference>
<evidence type="ECO:0000256" key="4">
    <source>
        <dbReference type="PROSITE-ProRule" id="PRU00335"/>
    </source>
</evidence>
<evidence type="ECO:0000256" key="5">
    <source>
        <dbReference type="SAM" id="MobiDB-lite"/>
    </source>
</evidence>
<dbReference type="Gene3D" id="1.10.10.60">
    <property type="entry name" value="Homeodomain-like"/>
    <property type="match status" value="1"/>
</dbReference>
<organism evidence="7 8">
    <name type="scientific">Amycolatopsis acidiphila</name>
    <dbReference type="NCBI Taxonomy" id="715473"/>
    <lineage>
        <taxon>Bacteria</taxon>
        <taxon>Bacillati</taxon>
        <taxon>Actinomycetota</taxon>
        <taxon>Actinomycetes</taxon>
        <taxon>Pseudonocardiales</taxon>
        <taxon>Pseudonocardiaceae</taxon>
        <taxon>Amycolatopsis</taxon>
    </lineage>
</organism>
<gene>
    <name evidence="7" type="ORF">FNH06_00355</name>
</gene>
<evidence type="ECO:0000256" key="3">
    <source>
        <dbReference type="ARBA" id="ARBA00023163"/>
    </source>
</evidence>
<dbReference type="InterPro" id="IPR050109">
    <property type="entry name" value="HTH-type_TetR-like_transc_reg"/>
</dbReference>
<dbReference type="SUPFAM" id="SSF48498">
    <property type="entry name" value="Tetracyclin repressor-like, C-terminal domain"/>
    <property type="match status" value="1"/>
</dbReference>
<feature type="DNA-binding region" description="H-T-H motif" evidence="4">
    <location>
        <begin position="57"/>
        <end position="76"/>
    </location>
</feature>
<dbReference type="PROSITE" id="PS01081">
    <property type="entry name" value="HTH_TETR_1"/>
    <property type="match status" value="1"/>
</dbReference>
<protein>
    <submittedName>
        <fullName evidence="7">TetR/AcrR family transcriptional regulator</fullName>
    </submittedName>
</protein>
<name>A0A558ANT9_9PSEU</name>
<feature type="region of interest" description="Disordered" evidence="5">
    <location>
        <begin position="1"/>
        <end position="38"/>
    </location>
</feature>
<dbReference type="PANTHER" id="PTHR30055:SF234">
    <property type="entry name" value="HTH-TYPE TRANSCRIPTIONAL REGULATOR BETI"/>
    <property type="match status" value="1"/>
</dbReference>
<evidence type="ECO:0000256" key="1">
    <source>
        <dbReference type="ARBA" id="ARBA00023015"/>
    </source>
</evidence>
<dbReference type="Pfam" id="PF00440">
    <property type="entry name" value="TetR_N"/>
    <property type="match status" value="1"/>
</dbReference>
<feature type="domain" description="HTH tetR-type" evidence="6">
    <location>
        <begin position="34"/>
        <end position="94"/>
    </location>
</feature>
<proteinExistence type="predicted"/>
<dbReference type="InterPro" id="IPR009057">
    <property type="entry name" value="Homeodomain-like_sf"/>
</dbReference>
<dbReference type="AlphaFoldDB" id="A0A558ANT9"/>